<feature type="site" description="Transition state stabilizer" evidence="20">
    <location>
        <position position="67"/>
    </location>
</feature>
<evidence type="ECO:0000256" key="8">
    <source>
        <dbReference type="ARBA" id="ARBA00022617"/>
    </source>
</evidence>
<evidence type="ECO:0000256" key="4">
    <source>
        <dbReference type="ARBA" id="ARBA00006873"/>
    </source>
</evidence>
<dbReference type="Proteomes" id="UP000325315">
    <property type="component" value="Unassembled WGS sequence"/>
</dbReference>
<feature type="binding site" evidence="19">
    <location>
        <position position="246"/>
    </location>
    <ligand>
        <name>Ca(2+)</name>
        <dbReference type="ChEBI" id="CHEBI:29108"/>
        <label>2</label>
    </ligand>
</feature>
<dbReference type="OrthoDB" id="2113341at2759"/>
<sequence length="597" mass="64958">MHSMAKAWSLLLPLIILVFGAFVEGSHGSKLSQNYYKSTCPQVLSIVKAKTESTLKKKPRMGASLLRLHFHDCFVNGCDGSILLDDDSTFIGEKTALANNNSARGFELIDDIKAQVEKTCPGVVSCADILAIAARDSTVVLGGPSWKVKLGRRDSINASRADANKFIPAPSFTLSALESNFHAQGLSLKDLVALSGAHTIGLARCTTFRAHIYNDSNIDPSFAKSLQHKCPRTGKDNIHRRLDLRTPITFDNFYFRNLLKKKGLLRSDQELFNGKSADSLVKKYAADSSKFFKQFTKSMIKMSNIKPLTGNSGQIRINCRKAEVAAAIKNETRIGASLLRLHFHDCFVNGCDGSVLLDDNSTFIGEKTAVPNNNSARGFNVVDNIKARLEKACPGVVSCADILAIAARDSVVRLGGPSWKVRLGRRDSTSASISAANASIPPPTSNLSALISSFSAQGLSIKNLVALSGSHTIGLARCTSFRSHIYNDSNIDPSFANSLRRICPRSGNDSVLAPLDRQTPTCFDNLYYKNLLDKKGLLHSDQEIFNGSSLTDDLVKKYAADSSLLFKEFAKSMIKMGNIKPLTGNAGEIRINCRKAN</sequence>
<name>A0A5B6WKD3_9ROSI</name>
<keyword evidence="6" id="KW-0964">Secreted</keyword>
<evidence type="ECO:0000256" key="12">
    <source>
        <dbReference type="ARBA" id="ARBA00023002"/>
    </source>
</evidence>
<evidence type="ECO:0000256" key="9">
    <source>
        <dbReference type="ARBA" id="ARBA00022723"/>
    </source>
</evidence>
<evidence type="ECO:0000256" key="21">
    <source>
        <dbReference type="PIRSR" id="PIRSR600823-5"/>
    </source>
</evidence>
<feature type="binding site" evidence="19">
    <location>
        <position position="251"/>
    </location>
    <ligand>
        <name>Ca(2+)</name>
        <dbReference type="ChEBI" id="CHEBI:29108"/>
        <label>2</label>
    </ligand>
</feature>
<evidence type="ECO:0000256" key="22">
    <source>
        <dbReference type="SAM" id="SignalP"/>
    </source>
</evidence>
<dbReference type="PANTHER" id="PTHR31388">
    <property type="entry name" value="PEROXIDASE 72-RELATED"/>
    <property type="match status" value="1"/>
</dbReference>
<comment type="cofactor">
    <cofactor evidence="19">
        <name>heme b</name>
        <dbReference type="ChEBI" id="CHEBI:60344"/>
    </cofactor>
    <text evidence="19">Binds 1 heme b (iron(II)-protoporphyrin IX) group per subunit.</text>
</comment>
<dbReference type="CDD" id="cd00693">
    <property type="entry name" value="secretory_peroxidase"/>
    <property type="match status" value="2"/>
</dbReference>
<comment type="subcellular location">
    <subcellularLocation>
        <location evidence="3">Secreted</location>
    </subcellularLocation>
</comment>
<keyword evidence="7 24" id="KW-0575">Peroxidase</keyword>
<accession>A0A5B6WKD3</accession>
<dbReference type="GO" id="GO:0006979">
    <property type="term" value="P:response to oxidative stress"/>
    <property type="evidence" value="ECO:0007669"/>
    <property type="project" value="InterPro"/>
</dbReference>
<dbReference type="Pfam" id="PF00141">
    <property type="entry name" value="peroxidase"/>
    <property type="match status" value="2"/>
</dbReference>
<proteinExistence type="inferred from homology"/>
<keyword evidence="9 19" id="KW-0479">Metal-binding</keyword>
<dbReference type="InterPro" id="IPR019794">
    <property type="entry name" value="Peroxidases_AS"/>
</dbReference>
<evidence type="ECO:0000256" key="14">
    <source>
        <dbReference type="ARBA" id="ARBA00023157"/>
    </source>
</evidence>
<feature type="signal peptide" evidence="22">
    <location>
        <begin position="1"/>
        <end position="28"/>
    </location>
</feature>
<comment type="catalytic activity">
    <reaction evidence="1">
        <text>2 a phenolic donor + H2O2 = 2 a phenolic radical donor + 2 H2O</text>
        <dbReference type="Rhea" id="RHEA:56136"/>
        <dbReference type="ChEBI" id="CHEBI:15377"/>
        <dbReference type="ChEBI" id="CHEBI:16240"/>
        <dbReference type="ChEBI" id="CHEBI:139520"/>
        <dbReference type="ChEBI" id="CHEBI:139521"/>
        <dbReference type="EC" id="1.11.1.7"/>
    </reaction>
</comment>
<dbReference type="Gene3D" id="1.10.520.10">
    <property type="match status" value="2"/>
</dbReference>
<gene>
    <name evidence="24" type="ORF">EPI10_021666</name>
</gene>
<evidence type="ECO:0000256" key="15">
    <source>
        <dbReference type="ARBA" id="ARBA00023180"/>
    </source>
</evidence>
<evidence type="ECO:0000256" key="5">
    <source>
        <dbReference type="ARBA" id="ARBA00012313"/>
    </source>
</evidence>
<feature type="binding site" evidence="19">
    <location>
        <position position="72"/>
    </location>
    <ligand>
        <name>Ca(2+)</name>
        <dbReference type="ChEBI" id="CHEBI:29108"/>
        <label>1</label>
    </ligand>
</feature>
<evidence type="ECO:0000313" key="24">
    <source>
        <dbReference type="EMBL" id="KAA3481292.1"/>
    </source>
</evidence>
<keyword evidence="13 19" id="KW-0408">Iron</keyword>
<dbReference type="InterPro" id="IPR000823">
    <property type="entry name" value="Peroxidase_pln"/>
</dbReference>
<dbReference type="GO" id="GO:0020037">
    <property type="term" value="F:heme binding"/>
    <property type="evidence" value="ECO:0007669"/>
    <property type="project" value="InterPro"/>
</dbReference>
<organism evidence="24 25">
    <name type="scientific">Gossypium australe</name>
    <dbReference type="NCBI Taxonomy" id="47621"/>
    <lineage>
        <taxon>Eukaryota</taxon>
        <taxon>Viridiplantae</taxon>
        <taxon>Streptophyta</taxon>
        <taxon>Embryophyta</taxon>
        <taxon>Tracheophyta</taxon>
        <taxon>Spermatophyta</taxon>
        <taxon>Magnoliopsida</taxon>
        <taxon>eudicotyledons</taxon>
        <taxon>Gunneridae</taxon>
        <taxon>Pentapetalae</taxon>
        <taxon>rosids</taxon>
        <taxon>malvids</taxon>
        <taxon>Malvales</taxon>
        <taxon>Malvaceae</taxon>
        <taxon>Malvoideae</taxon>
        <taxon>Gossypium</taxon>
    </lineage>
</organism>
<feature type="binding site" evidence="19">
    <location>
        <position position="79"/>
    </location>
    <ligand>
        <name>Ca(2+)</name>
        <dbReference type="ChEBI" id="CHEBI:29108"/>
        <label>1</label>
    </ligand>
</feature>
<feature type="binding site" evidence="19">
    <location>
        <position position="81"/>
    </location>
    <ligand>
        <name>Ca(2+)</name>
        <dbReference type="ChEBI" id="CHEBI:29108"/>
        <label>1</label>
    </ligand>
</feature>
<dbReference type="GO" id="GO:0140825">
    <property type="term" value="F:lactoperoxidase activity"/>
    <property type="evidence" value="ECO:0007669"/>
    <property type="project" value="UniProtKB-EC"/>
</dbReference>
<evidence type="ECO:0000256" key="16">
    <source>
        <dbReference type="ARBA" id="ARBA00023324"/>
    </source>
</evidence>
<feature type="disulfide bond" evidence="21">
    <location>
        <begin position="126"/>
        <end position="319"/>
    </location>
</feature>
<feature type="binding site" evidence="19">
    <location>
        <position position="77"/>
    </location>
    <ligand>
        <name>Ca(2+)</name>
        <dbReference type="ChEBI" id="CHEBI:29108"/>
        <label>1</label>
    </ligand>
</feature>
<comment type="cofactor">
    <cofactor evidence="19">
        <name>Ca(2+)</name>
        <dbReference type="ChEBI" id="CHEBI:29108"/>
    </cofactor>
    <text evidence="19">Binds 2 calcium ions per subunit.</text>
</comment>
<feature type="disulfide bond" evidence="21">
    <location>
        <begin position="40"/>
        <end position="120"/>
    </location>
</feature>
<dbReference type="InterPro" id="IPR019793">
    <property type="entry name" value="Peroxidases_heam-ligand_BS"/>
</dbReference>
<dbReference type="GO" id="GO:0005576">
    <property type="term" value="C:extracellular region"/>
    <property type="evidence" value="ECO:0007669"/>
    <property type="project" value="UniProtKB-SubCell"/>
</dbReference>
<dbReference type="GO" id="GO:0046872">
    <property type="term" value="F:metal ion binding"/>
    <property type="evidence" value="ECO:0007669"/>
    <property type="project" value="UniProtKB-KW"/>
</dbReference>
<evidence type="ECO:0000256" key="3">
    <source>
        <dbReference type="ARBA" id="ARBA00004613"/>
    </source>
</evidence>
<reference evidence="24" key="1">
    <citation type="submission" date="2019-08" db="EMBL/GenBank/DDBJ databases">
        <authorList>
            <person name="Liu F."/>
        </authorList>
    </citation>
    <scope>NUCLEOTIDE SEQUENCE [LARGE SCALE GENOMIC DNA]</scope>
    <source>
        <strain evidence="24">PA1801</strain>
        <tissue evidence="24">Leaf</tissue>
    </source>
</reference>
<evidence type="ECO:0000256" key="1">
    <source>
        <dbReference type="ARBA" id="ARBA00000189"/>
    </source>
</evidence>
<keyword evidence="25" id="KW-1185">Reference proteome</keyword>
<evidence type="ECO:0000256" key="20">
    <source>
        <dbReference type="PIRSR" id="PIRSR600823-4"/>
    </source>
</evidence>
<dbReference type="Gene3D" id="1.10.420.10">
    <property type="entry name" value="Peroxidase, domain 2"/>
    <property type="match status" value="2"/>
</dbReference>
<dbReference type="InterPro" id="IPR002016">
    <property type="entry name" value="Haem_peroxidase"/>
</dbReference>
<dbReference type="GO" id="GO:0042744">
    <property type="term" value="P:hydrogen peroxide catabolic process"/>
    <property type="evidence" value="ECO:0007669"/>
    <property type="project" value="UniProtKB-KW"/>
</dbReference>
<evidence type="ECO:0000256" key="18">
    <source>
        <dbReference type="PIRSR" id="PIRSR600823-2"/>
    </source>
</evidence>
<evidence type="ECO:0000256" key="6">
    <source>
        <dbReference type="ARBA" id="ARBA00022525"/>
    </source>
</evidence>
<dbReference type="PRINTS" id="PR00461">
    <property type="entry name" value="PLPEROXIDASE"/>
</dbReference>
<dbReference type="PRINTS" id="PR00458">
    <property type="entry name" value="PEROXIDASE"/>
</dbReference>
<evidence type="ECO:0000256" key="19">
    <source>
        <dbReference type="PIRSR" id="PIRSR600823-3"/>
    </source>
</evidence>
<evidence type="ECO:0000259" key="23">
    <source>
        <dbReference type="PROSITE" id="PS50873"/>
    </source>
</evidence>
<evidence type="ECO:0000256" key="2">
    <source>
        <dbReference type="ARBA" id="ARBA00002322"/>
    </source>
</evidence>
<keyword evidence="10 22" id="KW-0732">Signal</keyword>
<evidence type="ECO:0000256" key="10">
    <source>
        <dbReference type="ARBA" id="ARBA00022729"/>
    </source>
</evidence>
<comment type="caution">
    <text evidence="24">The sequence shown here is derived from an EMBL/GenBank/DDBJ whole genome shotgun (WGS) entry which is preliminary data.</text>
</comment>
<feature type="domain" description="Plant heme peroxidase family profile" evidence="23">
    <location>
        <begin position="30"/>
        <end position="323"/>
    </location>
</feature>
<feature type="binding site" evidence="19">
    <location>
        <position position="93"/>
    </location>
    <ligand>
        <name>Ca(2+)</name>
        <dbReference type="ChEBI" id="CHEBI:29108"/>
        <label>1</label>
    </ligand>
</feature>
<evidence type="ECO:0000256" key="17">
    <source>
        <dbReference type="PIRSR" id="PIRSR600823-1"/>
    </source>
</evidence>
<keyword evidence="16" id="KW-0376">Hydrogen peroxide</keyword>
<evidence type="ECO:0000256" key="11">
    <source>
        <dbReference type="ARBA" id="ARBA00022837"/>
    </source>
</evidence>
<dbReference type="InterPro" id="IPR010255">
    <property type="entry name" value="Haem_peroxidase_sf"/>
</dbReference>
<evidence type="ECO:0000256" key="7">
    <source>
        <dbReference type="ARBA" id="ARBA00022559"/>
    </source>
</evidence>
<feature type="binding site" evidence="19">
    <location>
        <position position="75"/>
    </location>
    <ligand>
        <name>Ca(2+)</name>
        <dbReference type="ChEBI" id="CHEBI:29108"/>
        <label>1</label>
    </ligand>
</feature>
<feature type="binding site" evidence="19">
    <location>
        <position position="243"/>
    </location>
    <ligand>
        <name>Ca(2+)</name>
        <dbReference type="ChEBI" id="CHEBI:29108"/>
        <label>2</label>
    </ligand>
</feature>
<evidence type="ECO:0000313" key="25">
    <source>
        <dbReference type="Proteomes" id="UP000325315"/>
    </source>
</evidence>
<feature type="disulfide bond" evidence="21">
    <location>
        <begin position="205"/>
        <end position="230"/>
    </location>
</feature>
<dbReference type="PROSITE" id="PS50873">
    <property type="entry name" value="PEROXIDASE_4"/>
    <property type="match status" value="2"/>
</dbReference>
<dbReference type="FunFam" id="1.10.420.10:FF:000001">
    <property type="entry name" value="Peroxidase"/>
    <property type="match status" value="2"/>
</dbReference>
<dbReference type="PANTHER" id="PTHR31388:SF263">
    <property type="entry name" value="PEROXIDASE"/>
    <property type="match status" value="1"/>
</dbReference>
<dbReference type="InterPro" id="IPR033905">
    <property type="entry name" value="Secretory_peroxidase"/>
</dbReference>
<feature type="chain" id="PRO_5022873893" description="peroxidase" evidence="22">
    <location>
        <begin position="29"/>
        <end position="597"/>
    </location>
</feature>
<dbReference type="PROSITE" id="PS00435">
    <property type="entry name" value="PEROXIDASE_1"/>
    <property type="match status" value="1"/>
</dbReference>
<keyword evidence="11 19" id="KW-0106">Calcium</keyword>
<dbReference type="FunFam" id="1.10.520.10:FF:000006">
    <property type="entry name" value="Peroxidase"/>
    <property type="match status" value="1"/>
</dbReference>
<keyword evidence="15" id="KW-0325">Glycoprotein</keyword>
<feature type="domain" description="Plant heme peroxidase family profile" evidence="23">
    <location>
        <begin position="321"/>
        <end position="597"/>
    </location>
</feature>
<dbReference type="SUPFAM" id="SSF48113">
    <property type="entry name" value="Heme-dependent peroxidases"/>
    <property type="match status" value="2"/>
</dbReference>
<keyword evidence="8" id="KW-0349">Heme</keyword>
<evidence type="ECO:0000256" key="13">
    <source>
        <dbReference type="ARBA" id="ARBA00023004"/>
    </source>
</evidence>
<feature type="disulfide bond" evidence="21">
    <location>
        <begin position="73"/>
        <end position="78"/>
    </location>
</feature>
<dbReference type="AlphaFoldDB" id="A0A5B6WKD3"/>
<dbReference type="PROSITE" id="PS00436">
    <property type="entry name" value="PEROXIDASE_2"/>
    <property type="match status" value="2"/>
</dbReference>
<keyword evidence="12" id="KW-0560">Oxidoreductase</keyword>
<feature type="binding site" evidence="18">
    <location>
        <position position="168"/>
    </location>
    <ligand>
        <name>substrate</name>
    </ligand>
</feature>
<comment type="similarity">
    <text evidence="4">Belongs to the peroxidase family. Ascorbate peroxidase subfamily.</text>
</comment>
<feature type="binding site" description="axial binding residue" evidence="19">
    <location>
        <position position="198"/>
    </location>
    <ligand>
        <name>heme b</name>
        <dbReference type="ChEBI" id="CHEBI:60344"/>
    </ligand>
    <ligandPart>
        <name>Fe</name>
        <dbReference type="ChEBI" id="CHEBI:18248"/>
    </ligandPart>
</feature>
<dbReference type="EC" id="1.11.1.7" evidence="5"/>
<dbReference type="EMBL" id="SMMG02000003">
    <property type="protein sequence ID" value="KAA3481292.1"/>
    <property type="molecule type" value="Genomic_DNA"/>
</dbReference>
<feature type="binding site" evidence="19">
    <location>
        <position position="199"/>
    </location>
    <ligand>
        <name>Ca(2+)</name>
        <dbReference type="ChEBI" id="CHEBI:29108"/>
        <label>2</label>
    </ligand>
</feature>
<keyword evidence="14 21" id="KW-1015">Disulfide bond</keyword>
<comment type="function">
    <text evidence="2">Removal of H(2)O(2), oxidation of toxic reductants, biosynthesis and degradation of lignin, suberization, auxin catabolism, response to environmental stresses such as wounding, pathogen attack and oxidative stress. These functions might be dependent on each isozyme/isoform in each plant tissue.</text>
</comment>
<protein>
    <recommendedName>
        <fullName evidence="5">peroxidase</fullName>
        <ecNumber evidence="5">1.11.1.7</ecNumber>
    </recommendedName>
</protein>
<feature type="active site" description="Proton acceptor" evidence="17">
    <location>
        <position position="71"/>
    </location>
</feature>